<feature type="transmembrane region" description="Helical" evidence="1">
    <location>
        <begin position="185"/>
        <end position="207"/>
    </location>
</feature>
<feature type="transmembrane region" description="Helical" evidence="1">
    <location>
        <begin position="110"/>
        <end position="133"/>
    </location>
</feature>
<dbReference type="AlphaFoldDB" id="A0A3M7QUM6"/>
<evidence type="ECO:0000256" key="1">
    <source>
        <dbReference type="SAM" id="Phobius"/>
    </source>
</evidence>
<gene>
    <name evidence="2" type="ORF">BpHYR1_017351</name>
</gene>
<feature type="transmembrane region" description="Helical" evidence="1">
    <location>
        <begin position="74"/>
        <end position="98"/>
    </location>
</feature>
<dbReference type="Proteomes" id="UP000276133">
    <property type="component" value="Unassembled WGS sequence"/>
</dbReference>
<protein>
    <submittedName>
        <fullName evidence="2">Uncharacterized protein</fullName>
    </submittedName>
</protein>
<name>A0A3M7QUM6_BRAPC</name>
<keyword evidence="1" id="KW-0472">Membrane</keyword>
<accession>A0A3M7QUM6</accession>
<dbReference type="EMBL" id="REGN01005052">
    <property type="protein sequence ID" value="RNA15042.1"/>
    <property type="molecule type" value="Genomic_DNA"/>
</dbReference>
<proteinExistence type="predicted"/>
<comment type="caution">
    <text evidence="2">The sequence shown here is derived from an EMBL/GenBank/DDBJ whole genome shotgun (WGS) entry which is preliminary data.</text>
</comment>
<keyword evidence="3" id="KW-1185">Reference proteome</keyword>
<reference evidence="2 3" key="1">
    <citation type="journal article" date="2018" name="Sci. Rep.">
        <title>Genomic signatures of local adaptation to the degree of environmental predictability in rotifers.</title>
        <authorList>
            <person name="Franch-Gras L."/>
            <person name="Hahn C."/>
            <person name="Garcia-Roger E.M."/>
            <person name="Carmona M.J."/>
            <person name="Serra M."/>
            <person name="Gomez A."/>
        </authorList>
    </citation>
    <scope>NUCLEOTIDE SEQUENCE [LARGE SCALE GENOMIC DNA]</scope>
    <source>
        <strain evidence="2">HYR1</strain>
    </source>
</reference>
<evidence type="ECO:0000313" key="3">
    <source>
        <dbReference type="Proteomes" id="UP000276133"/>
    </source>
</evidence>
<feature type="transmembrane region" description="Helical" evidence="1">
    <location>
        <begin position="145"/>
        <end position="165"/>
    </location>
</feature>
<sequence length="226" mass="25880">MTSNNGKNSSYRDNLKLEFSNSVDFLNANDAYFFTDSKIELDSFENRMDNEDFSDILIQQEAFIRRQLKEHYPLLYVIIDSLVMTILSVILITLQIVATKHNAALSYLGSAIWAGVYNLIAVLLAVLTIKFRYPTLVMIATTVKLFGMIVSFGGFVLVNMVAFYHYNCVAVSYYRPCYNSNMKPIHYMIIILGSPCVILSVVFFIYFQFKLLAKLRIGKNKYTEAN</sequence>
<keyword evidence="1" id="KW-0812">Transmembrane</keyword>
<evidence type="ECO:0000313" key="2">
    <source>
        <dbReference type="EMBL" id="RNA15042.1"/>
    </source>
</evidence>
<dbReference type="OrthoDB" id="10366680at2759"/>
<keyword evidence="1" id="KW-1133">Transmembrane helix</keyword>
<organism evidence="2 3">
    <name type="scientific">Brachionus plicatilis</name>
    <name type="common">Marine rotifer</name>
    <name type="synonym">Brachionus muelleri</name>
    <dbReference type="NCBI Taxonomy" id="10195"/>
    <lineage>
        <taxon>Eukaryota</taxon>
        <taxon>Metazoa</taxon>
        <taxon>Spiralia</taxon>
        <taxon>Gnathifera</taxon>
        <taxon>Rotifera</taxon>
        <taxon>Eurotatoria</taxon>
        <taxon>Monogononta</taxon>
        <taxon>Pseudotrocha</taxon>
        <taxon>Ploima</taxon>
        <taxon>Brachionidae</taxon>
        <taxon>Brachionus</taxon>
    </lineage>
</organism>